<comment type="caution">
    <text evidence="1">The sequence shown here is derived from an EMBL/GenBank/DDBJ whole genome shotgun (WGS) entry which is preliminary data.</text>
</comment>
<name>A0ACC3TFM9_9ASCO</name>
<proteinExistence type="predicted"/>
<reference evidence="2" key="1">
    <citation type="journal article" date="2024" name="Front. Bioeng. Biotechnol.">
        <title>Genome-scale model development and genomic sequencing of the oleaginous clade Lipomyces.</title>
        <authorList>
            <person name="Czajka J.J."/>
            <person name="Han Y."/>
            <person name="Kim J."/>
            <person name="Mondo S.J."/>
            <person name="Hofstad B.A."/>
            <person name="Robles A."/>
            <person name="Haridas S."/>
            <person name="Riley R."/>
            <person name="LaButti K."/>
            <person name="Pangilinan J."/>
            <person name="Andreopoulos W."/>
            <person name="Lipzen A."/>
            <person name="Yan J."/>
            <person name="Wang M."/>
            <person name="Ng V."/>
            <person name="Grigoriev I.V."/>
            <person name="Spatafora J.W."/>
            <person name="Magnuson J.K."/>
            <person name="Baker S.E."/>
            <person name="Pomraning K.R."/>
        </authorList>
    </citation>
    <scope>NUCLEOTIDE SEQUENCE [LARGE SCALE GENOMIC DNA]</scope>
    <source>
        <strain evidence="2">CBS 10300</strain>
    </source>
</reference>
<evidence type="ECO:0000313" key="1">
    <source>
        <dbReference type="EMBL" id="KAK9319581.1"/>
    </source>
</evidence>
<dbReference type="Proteomes" id="UP001489719">
    <property type="component" value="Unassembled WGS sequence"/>
</dbReference>
<evidence type="ECO:0000313" key="2">
    <source>
        <dbReference type="Proteomes" id="UP001489719"/>
    </source>
</evidence>
<sequence length="594" mass="64918">MHPLRMSVPHANTSGVTIVNIVAYLLSCFCSIAFLVYLNATQSFVITVLLRMKDNIGDYVGTLGFIDELVSVIMCPLWGTLSDKIGTRTVCSVAYVLVGIGLVFFVQAKNVYPDLLLLRMCFAIGGSGTAAMVTALLSEVSSYRWSKQSYGTEADAEYAPEPGTAQWFEQQQRQQQQQQQAPYRRTAPPVRNGTLSGLVGLCTGLGAVMAVTVLLPIPTRLEARYDLSPEESLKSAFYIVGTVAIVVGAVLFVGLRQDPSRSLSLWIRSIRFNRRRQRLNQLRQQLSRRQSVDSQASTESNEAVLQSTTFDDDEWLSEHEHEFGRQYLEKKNSYFRLLLKGFTAASEPDIFLAYVGGLIARAASVAVSLFIPLFVNQYFYSEGICAITTDVKESCRDAYIRSAMLTGVAETCALIAAPVWGIACDKIGKTKSLAITAVIGTIGFFGFASLDDPRVGISFLWATFIGIGQIGAIVCSLSLCTERRVEYSGSIAGVYSVTGAAGILILTKLGGWTSDRSRGAPFILMAVFNIILFICAVWVMSLEGGVAAIRLWGGDRLTSRERENLGQRISYTVDNSVFEDGNESDDEHSTAPSS</sequence>
<protein>
    <submittedName>
        <fullName evidence="1">Major facilitator superfamily domain-containing protein</fullName>
    </submittedName>
</protein>
<accession>A0ACC3TFM9</accession>
<gene>
    <name evidence="1" type="ORF">V1517DRAFT_332044</name>
</gene>
<organism evidence="1 2">
    <name type="scientific">Lipomyces orientalis</name>
    <dbReference type="NCBI Taxonomy" id="1233043"/>
    <lineage>
        <taxon>Eukaryota</taxon>
        <taxon>Fungi</taxon>
        <taxon>Dikarya</taxon>
        <taxon>Ascomycota</taxon>
        <taxon>Saccharomycotina</taxon>
        <taxon>Lipomycetes</taxon>
        <taxon>Lipomycetales</taxon>
        <taxon>Lipomycetaceae</taxon>
        <taxon>Lipomyces</taxon>
    </lineage>
</organism>
<dbReference type="EMBL" id="MU970176">
    <property type="protein sequence ID" value="KAK9319581.1"/>
    <property type="molecule type" value="Genomic_DNA"/>
</dbReference>
<keyword evidence="2" id="KW-1185">Reference proteome</keyword>